<dbReference type="AlphaFoldDB" id="A0A7W8PP12"/>
<proteinExistence type="predicted"/>
<dbReference type="Proteomes" id="UP000592780">
    <property type="component" value="Unassembled WGS sequence"/>
</dbReference>
<keyword evidence="3" id="KW-1185">Reference proteome</keyword>
<feature type="domain" description="(S)-ureidoglycine aminohydrolase cupin" evidence="1">
    <location>
        <begin position="2"/>
        <end position="31"/>
    </location>
</feature>
<accession>A0A7W8PP12</accession>
<reference evidence="2 3" key="1">
    <citation type="submission" date="2020-08" db="EMBL/GenBank/DDBJ databases">
        <title>Genomic Encyclopedia of Type Strains, Phase IV (KMG-V): Genome sequencing to study the core and pangenomes of soil and plant-associated prokaryotes.</title>
        <authorList>
            <person name="Whitman W."/>
        </authorList>
    </citation>
    <scope>NUCLEOTIDE SEQUENCE [LARGE SCALE GENOMIC DNA]</scope>
    <source>
        <strain evidence="2 3">JPY158</strain>
    </source>
</reference>
<dbReference type="InterPro" id="IPR008579">
    <property type="entry name" value="UGlyAH_Cupin_dom"/>
</dbReference>
<dbReference type="Pfam" id="PF05899">
    <property type="entry name" value="Cupin_3"/>
    <property type="match status" value="1"/>
</dbReference>
<gene>
    <name evidence="2" type="ORF">HDG40_002241</name>
</gene>
<evidence type="ECO:0000313" key="3">
    <source>
        <dbReference type="Proteomes" id="UP000592780"/>
    </source>
</evidence>
<organism evidence="2 3">
    <name type="scientific">Paraburkholderia atlantica</name>
    <dbReference type="NCBI Taxonomy" id="2654982"/>
    <lineage>
        <taxon>Bacteria</taxon>
        <taxon>Pseudomonadati</taxon>
        <taxon>Pseudomonadota</taxon>
        <taxon>Betaproteobacteria</taxon>
        <taxon>Burkholderiales</taxon>
        <taxon>Burkholderiaceae</taxon>
        <taxon>Paraburkholderia</taxon>
    </lineage>
</organism>
<dbReference type="EMBL" id="JACHDD010000003">
    <property type="protein sequence ID" value="MBB5424097.1"/>
    <property type="molecule type" value="Genomic_DNA"/>
</dbReference>
<evidence type="ECO:0000259" key="1">
    <source>
        <dbReference type="Pfam" id="PF05899"/>
    </source>
</evidence>
<protein>
    <recommendedName>
        <fullName evidence="1">(S)-ureidoglycine aminohydrolase cupin domain-containing protein</fullName>
    </recommendedName>
</protein>
<comment type="caution">
    <text evidence="2">The sequence shown here is derived from an EMBL/GenBank/DDBJ whole genome shotgun (WGS) entry which is preliminary data.</text>
</comment>
<sequence>MHFLSGRGRFTPDGEDAIHFTGGDTLFFEAQVYVIF</sequence>
<name>A0A7W8PP12_PARAM</name>
<evidence type="ECO:0000313" key="2">
    <source>
        <dbReference type="EMBL" id="MBB5424097.1"/>
    </source>
</evidence>